<protein>
    <submittedName>
        <fullName evidence="1">Tetratricopeptide-like helical</fullName>
    </submittedName>
</protein>
<keyword evidence="2" id="KW-1185">Reference proteome</keyword>
<evidence type="ECO:0000313" key="2">
    <source>
        <dbReference type="Proteomes" id="UP000076584"/>
    </source>
</evidence>
<dbReference type="PANTHER" id="PTHR45588:SF1">
    <property type="entry name" value="WW DOMAIN-CONTAINING PROTEIN"/>
    <property type="match status" value="1"/>
</dbReference>
<organism evidence="1 2">
    <name type="scientific">Colletotrichum incanum</name>
    <name type="common">Soybean anthracnose fungus</name>
    <dbReference type="NCBI Taxonomy" id="1573173"/>
    <lineage>
        <taxon>Eukaryota</taxon>
        <taxon>Fungi</taxon>
        <taxon>Dikarya</taxon>
        <taxon>Ascomycota</taxon>
        <taxon>Pezizomycotina</taxon>
        <taxon>Sordariomycetes</taxon>
        <taxon>Hypocreomycetidae</taxon>
        <taxon>Glomerellales</taxon>
        <taxon>Glomerellaceae</taxon>
        <taxon>Colletotrichum</taxon>
        <taxon>Colletotrichum spaethianum species complex</taxon>
    </lineage>
</organism>
<gene>
    <name evidence="1" type="ORF">CI238_10397</name>
</gene>
<dbReference type="EMBL" id="LFIW01000292">
    <property type="protein sequence ID" value="KZL87277.1"/>
    <property type="molecule type" value="Genomic_DNA"/>
</dbReference>
<sequence length="391" mass="43507">MSGLPDQYFDLGHYHLKITANSPVAQTWFNGGLIWAYYFNHDEAAACFIRAREEDPSCAMAFWGNLQPIERSLIEAIITRFPAPGTIPQDFGVFDNVYASAMQTVATTYGKDPDVLALFADSLMCKRPRRLWDLEKGYPATADTTEAQMVLEAALNRPGGINYPALTHLYAHLMEGSFFPEKALHAADRLRSPVPHGSHVQHMATHIDLACGDYRLAIDSNRKAMAADDLYFQCQIGSPMYTVYRAHNIPALAYSAMMADCSKDAVIAGRRLSKIITPVLLSVKSPPMDDWAEYLHGTLAHVLVRFGRWEEILRNPLPENPELMPITTAAYPYARGLAFAALGRVPEARYEKAKMEAVLGEIPAERQYGLNCPAHRVLGVALLMLEGEVLY</sequence>
<dbReference type="PANTHER" id="PTHR45588">
    <property type="entry name" value="TPR DOMAIN-CONTAINING PROTEIN"/>
    <property type="match status" value="1"/>
</dbReference>
<name>A0A162PKZ4_COLIC</name>
<dbReference type="Proteomes" id="UP000076584">
    <property type="component" value="Unassembled WGS sequence"/>
</dbReference>
<reference evidence="1 2" key="1">
    <citation type="submission" date="2015-06" db="EMBL/GenBank/DDBJ databases">
        <title>Survival trade-offs in plant roots during colonization by closely related pathogenic and mutualistic fungi.</title>
        <authorList>
            <person name="Hacquard S."/>
            <person name="Kracher B."/>
            <person name="Hiruma K."/>
            <person name="Weinman A."/>
            <person name="Muench P."/>
            <person name="Garrido Oter R."/>
            <person name="Ver Loren van Themaat E."/>
            <person name="Dallerey J.-F."/>
            <person name="Damm U."/>
            <person name="Henrissat B."/>
            <person name="Lespinet O."/>
            <person name="Thon M."/>
            <person name="Kemen E."/>
            <person name="McHardy A.C."/>
            <person name="Schulze-Lefert P."/>
            <person name="O'Connell R.J."/>
        </authorList>
    </citation>
    <scope>NUCLEOTIDE SEQUENCE [LARGE SCALE GENOMIC DNA]</scope>
    <source>
        <strain evidence="1 2">MAFF 238704</strain>
    </source>
</reference>
<dbReference type="SUPFAM" id="SSF48452">
    <property type="entry name" value="TPR-like"/>
    <property type="match status" value="1"/>
</dbReference>
<accession>A0A162PKZ4</accession>
<dbReference type="InterPro" id="IPR011990">
    <property type="entry name" value="TPR-like_helical_dom_sf"/>
</dbReference>
<comment type="caution">
    <text evidence="1">The sequence shown here is derived from an EMBL/GenBank/DDBJ whole genome shotgun (WGS) entry which is preliminary data.</text>
</comment>
<proteinExistence type="predicted"/>
<evidence type="ECO:0000313" key="1">
    <source>
        <dbReference type="EMBL" id="KZL87277.1"/>
    </source>
</evidence>
<dbReference type="AlphaFoldDB" id="A0A162PKZ4"/>